<organism evidence="2 3">
    <name type="scientific">Drosophila lebanonensis</name>
    <name type="common">Fruit fly</name>
    <name type="synonym">Scaptodrosophila lebanonensis</name>
    <dbReference type="NCBI Taxonomy" id="7225"/>
    <lineage>
        <taxon>Eukaryota</taxon>
        <taxon>Metazoa</taxon>
        <taxon>Ecdysozoa</taxon>
        <taxon>Arthropoda</taxon>
        <taxon>Hexapoda</taxon>
        <taxon>Insecta</taxon>
        <taxon>Pterygota</taxon>
        <taxon>Neoptera</taxon>
        <taxon>Endopterygota</taxon>
        <taxon>Diptera</taxon>
        <taxon>Brachycera</taxon>
        <taxon>Muscomorpha</taxon>
        <taxon>Ephydroidea</taxon>
        <taxon>Drosophilidae</taxon>
        <taxon>Scaptodrosophila</taxon>
    </lineage>
</organism>
<gene>
    <name evidence="3" type="primary">LOC115626190</name>
</gene>
<dbReference type="AlphaFoldDB" id="A0A6J2TP99"/>
<evidence type="ECO:0000313" key="2">
    <source>
        <dbReference type="Proteomes" id="UP000504634"/>
    </source>
</evidence>
<proteinExistence type="predicted"/>
<sequence length="145" mass="15397">MKRIALTLALVAIGGFAICAAFDKEAAVAMFMEKANNCLAEVGAAQSDIDEILKKLPATTEEGKCLRACIMKKMGIMNANGKLDPQAARVKAKEYTANDPDKMKIVDEIGAVCGALSVPDDHCAAAEVYGKCLKEQAKQHGIPLD</sequence>
<dbReference type="Proteomes" id="UP000504634">
    <property type="component" value="Unplaced"/>
</dbReference>
<dbReference type="GO" id="GO:0005549">
    <property type="term" value="F:odorant binding"/>
    <property type="evidence" value="ECO:0007669"/>
    <property type="project" value="InterPro"/>
</dbReference>
<feature type="chain" id="PRO_5027018924" evidence="1">
    <location>
        <begin position="22"/>
        <end position="145"/>
    </location>
</feature>
<evidence type="ECO:0000256" key="1">
    <source>
        <dbReference type="SAM" id="SignalP"/>
    </source>
</evidence>
<accession>A0A6J2TP99</accession>
<dbReference type="InterPro" id="IPR006170">
    <property type="entry name" value="PBP/GOBP"/>
</dbReference>
<dbReference type="CDD" id="cd23992">
    <property type="entry name" value="PBP_GOBP"/>
    <property type="match status" value="1"/>
</dbReference>
<reference evidence="3" key="1">
    <citation type="submission" date="2025-08" db="UniProtKB">
        <authorList>
            <consortium name="RefSeq"/>
        </authorList>
    </citation>
    <scope>IDENTIFICATION</scope>
    <source>
        <strain evidence="3">11010-0011.00</strain>
        <tissue evidence="3">Whole body</tissue>
    </source>
</reference>
<dbReference type="Gene3D" id="1.10.238.20">
    <property type="entry name" value="Pheromone/general odorant binding protein domain"/>
    <property type="match status" value="1"/>
</dbReference>
<keyword evidence="2" id="KW-1185">Reference proteome</keyword>
<feature type="signal peptide" evidence="1">
    <location>
        <begin position="1"/>
        <end position="21"/>
    </location>
</feature>
<dbReference type="OrthoDB" id="6595846at2759"/>
<protein>
    <submittedName>
        <fullName evidence="3">General odorant-binding protein 28a</fullName>
    </submittedName>
</protein>
<name>A0A6J2TP99_DROLE</name>
<evidence type="ECO:0000313" key="3">
    <source>
        <dbReference type="RefSeq" id="XP_030377330.1"/>
    </source>
</evidence>
<dbReference type="RefSeq" id="XP_030377330.1">
    <property type="nucleotide sequence ID" value="XM_030521470.1"/>
</dbReference>
<keyword evidence="1" id="KW-0732">Signal</keyword>
<dbReference type="SUPFAM" id="SSF47565">
    <property type="entry name" value="Insect pheromone/odorant-binding proteins"/>
    <property type="match status" value="1"/>
</dbReference>
<dbReference type="Pfam" id="PF01395">
    <property type="entry name" value="PBP_GOBP"/>
    <property type="match status" value="1"/>
</dbReference>
<dbReference type="InterPro" id="IPR036728">
    <property type="entry name" value="PBP_GOBP_sf"/>
</dbReference>
<dbReference type="GeneID" id="115626190"/>
<dbReference type="SMART" id="SM00708">
    <property type="entry name" value="PhBP"/>
    <property type="match status" value="1"/>
</dbReference>
<dbReference type="CTD" id="34031"/>